<gene>
    <name evidence="1" type="ORF">OFAG_02361</name>
</gene>
<sequence>MIDRFFYLSSRFIEVPLVEKVLPGNPCRFILKAAVLLPSVLLRRYSVVCVRAGYSLPCQGLACGIDQSGSLSFLSAGPIRMAKSVMKAACPLFSFVRPPKGL</sequence>
<evidence type="ECO:0000313" key="2">
    <source>
        <dbReference type="Proteomes" id="UP000003973"/>
    </source>
</evidence>
<reference evidence="1" key="1">
    <citation type="submission" date="2011-10" db="EMBL/GenBank/DDBJ databases">
        <title>The Genome Sequence of Oxalobacter formigenes HOxBLS.</title>
        <authorList>
            <consortium name="The Broad Institute Genome Sequencing Platform"/>
            <person name="Earl A."/>
            <person name="Ward D."/>
            <person name="Feldgarden M."/>
            <person name="Gevers D."/>
            <person name="Allison M.J."/>
            <person name="Humphrey S."/>
            <person name="Young S.K."/>
            <person name="Zeng Q."/>
            <person name="Gargeya S."/>
            <person name="Fitzgerald M."/>
            <person name="Haas B."/>
            <person name="Abouelleil A."/>
            <person name="Alvarado L."/>
            <person name="Arachchi H.M."/>
            <person name="Berlin A."/>
            <person name="Brown A."/>
            <person name="Chapman S.B."/>
            <person name="Chen Z."/>
            <person name="Dunbar C."/>
            <person name="Freedman E."/>
            <person name="Gearin G."/>
            <person name="Goldberg J."/>
            <person name="Griggs A."/>
            <person name="Gujja S."/>
            <person name="Heiman D."/>
            <person name="Howarth C."/>
            <person name="Larson L."/>
            <person name="Lui A."/>
            <person name="MacDonald P.J.P."/>
            <person name="Montmayeur A."/>
            <person name="Murphy C."/>
            <person name="Neiman D."/>
            <person name="Pearson M."/>
            <person name="Priest M."/>
            <person name="Roberts A."/>
            <person name="Saif S."/>
            <person name="Shea T."/>
            <person name="Shenoy N."/>
            <person name="Sisk P."/>
            <person name="Stolte C."/>
            <person name="Sykes S."/>
            <person name="Wortman J."/>
            <person name="Nusbaum C."/>
            <person name="Birren B."/>
        </authorList>
    </citation>
    <scope>NUCLEOTIDE SEQUENCE [LARGE SCALE GENOMIC DNA]</scope>
    <source>
        <strain evidence="1">HOxBLS</strain>
    </source>
</reference>
<dbReference type="Proteomes" id="UP000003973">
    <property type="component" value="Unassembled WGS sequence"/>
</dbReference>
<organism evidence="1 2">
    <name type="scientific">Oxalobacter paraformigenes</name>
    <dbReference type="NCBI Taxonomy" id="556268"/>
    <lineage>
        <taxon>Bacteria</taxon>
        <taxon>Pseudomonadati</taxon>
        <taxon>Pseudomonadota</taxon>
        <taxon>Betaproteobacteria</taxon>
        <taxon>Burkholderiales</taxon>
        <taxon>Oxalobacteraceae</taxon>
        <taxon>Oxalobacter</taxon>
    </lineage>
</organism>
<keyword evidence="2" id="KW-1185">Reference proteome</keyword>
<name>T5LV44_9BURK</name>
<proteinExistence type="predicted"/>
<evidence type="ECO:0000313" key="1">
    <source>
        <dbReference type="EMBL" id="EQM95343.1"/>
    </source>
</evidence>
<dbReference type="AlphaFoldDB" id="T5LV44"/>
<protein>
    <submittedName>
        <fullName evidence="1">Transcription factor PIF3</fullName>
    </submittedName>
</protein>
<dbReference type="HOGENOM" id="CLU_2274547_0_0_4"/>
<dbReference type="EMBL" id="ACDP02000001">
    <property type="protein sequence ID" value="EQM95343.1"/>
    <property type="molecule type" value="Genomic_DNA"/>
</dbReference>
<accession>T5LV44</accession>
<comment type="caution">
    <text evidence="1">The sequence shown here is derived from an EMBL/GenBank/DDBJ whole genome shotgun (WGS) entry which is preliminary data.</text>
</comment>